<name>X1QP57_9ZZZZ</name>
<proteinExistence type="predicted"/>
<protein>
    <submittedName>
        <fullName evidence="2">Uncharacterized protein</fullName>
    </submittedName>
</protein>
<dbReference type="EMBL" id="BARW01000825">
    <property type="protein sequence ID" value="GAI70003.1"/>
    <property type="molecule type" value="Genomic_DNA"/>
</dbReference>
<organism evidence="2">
    <name type="scientific">marine sediment metagenome</name>
    <dbReference type="NCBI Taxonomy" id="412755"/>
    <lineage>
        <taxon>unclassified sequences</taxon>
        <taxon>metagenomes</taxon>
        <taxon>ecological metagenomes</taxon>
    </lineage>
</organism>
<evidence type="ECO:0000256" key="1">
    <source>
        <dbReference type="SAM" id="MobiDB-lite"/>
    </source>
</evidence>
<accession>X1QP57</accession>
<evidence type="ECO:0000313" key="2">
    <source>
        <dbReference type="EMBL" id="GAI70003.1"/>
    </source>
</evidence>
<feature type="region of interest" description="Disordered" evidence="1">
    <location>
        <begin position="1"/>
        <end position="36"/>
    </location>
</feature>
<gene>
    <name evidence="2" type="ORF">S12H4_03070</name>
</gene>
<reference evidence="2" key="1">
    <citation type="journal article" date="2014" name="Front. Microbiol.">
        <title>High frequency of phylogenetically diverse reductive dehalogenase-homologous genes in deep subseafloor sedimentary metagenomes.</title>
        <authorList>
            <person name="Kawai M."/>
            <person name="Futagami T."/>
            <person name="Toyoda A."/>
            <person name="Takaki Y."/>
            <person name="Nishi S."/>
            <person name="Hori S."/>
            <person name="Arai W."/>
            <person name="Tsubouchi T."/>
            <person name="Morono Y."/>
            <person name="Uchiyama I."/>
            <person name="Ito T."/>
            <person name="Fujiyama A."/>
            <person name="Inagaki F."/>
            <person name="Takami H."/>
        </authorList>
    </citation>
    <scope>NUCLEOTIDE SEQUENCE</scope>
    <source>
        <strain evidence="2">Expedition CK06-06</strain>
    </source>
</reference>
<sequence>MTGNPFSIDDEMEMQMPGPRPTVPRQTPSDESPRNLFLPYSRMNKALKTLLERIDSMAQFPLGDV</sequence>
<comment type="caution">
    <text evidence="2">The sequence shown here is derived from an EMBL/GenBank/DDBJ whole genome shotgun (WGS) entry which is preliminary data.</text>
</comment>
<dbReference type="AlphaFoldDB" id="X1QP57"/>